<name>M5C5N9_THACB</name>
<evidence type="ECO:0000313" key="2">
    <source>
        <dbReference type="EMBL" id="CCO31192.1"/>
    </source>
</evidence>
<dbReference type="EMBL" id="CAOJ01007719">
    <property type="protein sequence ID" value="CCO31192.1"/>
    <property type="molecule type" value="Genomic_DNA"/>
</dbReference>
<comment type="caution">
    <text evidence="2">The sequence shown here is derived from an EMBL/GenBank/DDBJ whole genome shotgun (WGS) entry which is preliminary data.</text>
</comment>
<accession>M5C5N9</accession>
<dbReference type="AlphaFoldDB" id="M5C5N9"/>
<feature type="compositionally biased region" description="Polar residues" evidence="1">
    <location>
        <begin position="32"/>
        <end position="48"/>
    </location>
</feature>
<organism evidence="2 3">
    <name type="scientific">Thanatephorus cucumeris (strain AG1-IB / isolate 7/3/14)</name>
    <name type="common">Lettuce bottom rot fungus</name>
    <name type="synonym">Rhizoctonia solani</name>
    <dbReference type="NCBI Taxonomy" id="1108050"/>
    <lineage>
        <taxon>Eukaryota</taxon>
        <taxon>Fungi</taxon>
        <taxon>Dikarya</taxon>
        <taxon>Basidiomycota</taxon>
        <taxon>Agaricomycotina</taxon>
        <taxon>Agaricomycetes</taxon>
        <taxon>Cantharellales</taxon>
        <taxon>Ceratobasidiaceae</taxon>
        <taxon>Rhizoctonia</taxon>
        <taxon>Rhizoctonia solani AG-1</taxon>
    </lineage>
</organism>
<gene>
    <name evidence="2" type="ORF">BN14_05227</name>
</gene>
<dbReference type="Proteomes" id="UP000012065">
    <property type="component" value="Unassembled WGS sequence"/>
</dbReference>
<feature type="region of interest" description="Disordered" evidence="1">
    <location>
        <begin position="1"/>
        <end position="54"/>
    </location>
</feature>
<feature type="compositionally biased region" description="Basic residues" evidence="1">
    <location>
        <begin position="1"/>
        <end position="11"/>
    </location>
</feature>
<reference evidence="2 3" key="1">
    <citation type="journal article" date="2013" name="J. Biotechnol.">
        <title>Establishment and interpretation of the genome sequence of the phytopathogenic fungus Rhizoctonia solani AG1-IB isolate 7/3/14.</title>
        <authorList>
            <person name="Wibberg D.W."/>
            <person name="Jelonek L.J."/>
            <person name="Rupp O.R."/>
            <person name="Hennig M.H."/>
            <person name="Eikmeyer F.E."/>
            <person name="Goesmann A.G."/>
            <person name="Hartmann A.H."/>
            <person name="Borriss R.B."/>
            <person name="Grosch R.G."/>
            <person name="Puehler A.P."/>
            <person name="Schlueter A.S."/>
        </authorList>
    </citation>
    <scope>NUCLEOTIDE SEQUENCE [LARGE SCALE GENOMIC DNA]</scope>
    <source>
        <strain evidence="3">AG1-IB / isolate 7/3/14</strain>
    </source>
</reference>
<dbReference type="HOGENOM" id="CLU_1750941_0_0_1"/>
<proteinExistence type="predicted"/>
<evidence type="ECO:0000256" key="1">
    <source>
        <dbReference type="SAM" id="MobiDB-lite"/>
    </source>
</evidence>
<sequence>MPPTSRSHKSTKSVPKVDEVADGISNIKLRTKSTNSKAESTAKATPQESPADKLRNSMVVVNEASQTLSSAVKSGWKLGSEGESDWSLDRISKAMAPVPGALTTLRSVYREQGKDEKLVDVERAALGVVSKLNGLRVVSFCSIESWVFH</sequence>
<protein>
    <submittedName>
        <fullName evidence="2">Uncharacterized protein</fullName>
    </submittedName>
</protein>
<evidence type="ECO:0000313" key="3">
    <source>
        <dbReference type="Proteomes" id="UP000012065"/>
    </source>
</evidence>